<reference evidence="4" key="1">
    <citation type="submission" date="2020-11" db="EMBL/GenBank/DDBJ databases">
        <authorList>
            <person name="Tran Van P."/>
        </authorList>
    </citation>
    <scope>NUCLEOTIDE SEQUENCE</scope>
</reference>
<evidence type="ECO:0000256" key="1">
    <source>
        <dbReference type="ARBA" id="ARBA00022857"/>
    </source>
</evidence>
<dbReference type="AlphaFoldDB" id="A0A7R9K005"/>
<dbReference type="GO" id="GO:0019878">
    <property type="term" value="P:lysine biosynthetic process via aminoadipic acid"/>
    <property type="evidence" value="ECO:0007669"/>
    <property type="project" value="TreeGrafter"/>
</dbReference>
<evidence type="ECO:0000259" key="3">
    <source>
        <dbReference type="SMART" id="SM01002"/>
    </source>
</evidence>
<feature type="domain" description="Alanine dehydrogenase/pyridine nucleotide transhydrogenase NAD(H)-binding" evidence="3">
    <location>
        <begin position="78"/>
        <end position="293"/>
    </location>
</feature>
<dbReference type="SUPFAM" id="SSF51735">
    <property type="entry name" value="NAD(P)-binding Rossmann-fold domains"/>
    <property type="match status" value="1"/>
</dbReference>
<dbReference type="InterPro" id="IPR005097">
    <property type="entry name" value="Sacchrp_dh_NADP-bd"/>
</dbReference>
<dbReference type="SMART" id="SM01002">
    <property type="entry name" value="AlaDh_PNT_C"/>
    <property type="match status" value="1"/>
</dbReference>
<dbReference type="Pfam" id="PF16653">
    <property type="entry name" value="Sacchrp_dh_C"/>
    <property type="match status" value="1"/>
</dbReference>
<keyword evidence="1" id="KW-0521">NADP</keyword>
<dbReference type="PANTHER" id="PTHR11133:SF22">
    <property type="entry name" value="ALPHA-AMINOADIPIC SEMIALDEHYDE SYNTHASE, MITOCHONDRIAL"/>
    <property type="match status" value="1"/>
</dbReference>
<proteinExistence type="predicted"/>
<accession>A0A7R9K005</accession>
<dbReference type="PANTHER" id="PTHR11133">
    <property type="entry name" value="SACCHAROPINE DEHYDROGENASE"/>
    <property type="match status" value="1"/>
</dbReference>
<protein>
    <recommendedName>
        <fullName evidence="3">Alanine dehydrogenase/pyridine nucleotide transhydrogenase NAD(H)-binding domain-containing protein</fullName>
    </recommendedName>
</protein>
<gene>
    <name evidence="4" type="ORF">TGEB3V08_LOCUS6427</name>
</gene>
<dbReference type="EMBL" id="OE841620">
    <property type="protein sequence ID" value="CAD7596494.1"/>
    <property type="molecule type" value="Genomic_DNA"/>
</dbReference>
<name>A0A7R9K005_TIMGE</name>
<dbReference type="FunFam" id="3.40.50.720:FF:000072">
    <property type="entry name" value="Saccharopine dehydrogenase [NADP(+), L-glutamate-forming]"/>
    <property type="match status" value="1"/>
</dbReference>
<dbReference type="GO" id="GO:0004753">
    <property type="term" value="F:saccharopine dehydrogenase activity"/>
    <property type="evidence" value="ECO:0007669"/>
    <property type="project" value="TreeGrafter"/>
</dbReference>
<evidence type="ECO:0000313" key="4">
    <source>
        <dbReference type="EMBL" id="CAD7596494.1"/>
    </source>
</evidence>
<evidence type="ECO:0000256" key="2">
    <source>
        <dbReference type="ARBA" id="ARBA00023002"/>
    </source>
</evidence>
<organism evidence="4">
    <name type="scientific">Timema genevievae</name>
    <name type="common">Walking stick</name>
    <dbReference type="NCBI Taxonomy" id="629358"/>
    <lineage>
        <taxon>Eukaryota</taxon>
        <taxon>Metazoa</taxon>
        <taxon>Ecdysozoa</taxon>
        <taxon>Arthropoda</taxon>
        <taxon>Hexapoda</taxon>
        <taxon>Insecta</taxon>
        <taxon>Pterygota</taxon>
        <taxon>Neoptera</taxon>
        <taxon>Polyneoptera</taxon>
        <taxon>Phasmatodea</taxon>
        <taxon>Timematodea</taxon>
        <taxon>Timematoidea</taxon>
        <taxon>Timematidae</taxon>
        <taxon>Timema</taxon>
    </lineage>
</organism>
<dbReference type="InterPro" id="IPR036291">
    <property type="entry name" value="NAD(P)-bd_dom_sf"/>
</dbReference>
<dbReference type="SUPFAM" id="SSF55347">
    <property type="entry name" value="Glyceraldehyde-3-phosphate dehydrogenase-like, C-terminal domain"/>
    <property type="match status" value="1"/>
</dbReference>
<sequence>MTIGDIHIYSVFSAVWKSLVCGKVLKGECLVCGKVLKGESLVCGKVLKGEKLGLWQGVETRHIGPAHNYRNSSMARQAIRDAGYEIALGMMPQSIGPLTFVFTGSGNVSQGCQELFQELPHEYVPPEMLKKVAEHGATTKIYGCEVRRRNHLERKEGGGFDPADYDQFPSRYISTFSKKRQAGYISTFSKKRQAGYISTFSKKIAPYASVIINGIYWAVDSPKLLTIPDAKYLLRPANTPWIPSSVGSPALPHRMLAICDISADPGGSIEFMNECTTIDTPFCLYDADRNKDSKRCYRGSMDFQGPPSAIHNCPYVFHPSFKGPGVPYTTVPWYKVCFIPVSRAPECHTQLSLGTKCVSSQFQGPWSAIHNCPLVQSVFYPSFKGPGVPYTTVPWYKVCFIPVSRAPECHTQLSLGTKCVSSQFQGPWSAIHNCPLVQSVFHPSFKGPGVLYTTVLWYKVCFIPVLRVQECYTQLSLGTKCVSSQFQGSRSAIHNCSLVQSVFHPSFKGPGVLYTTVPWYKVCFILVSRAPECYTQLSLGTNFKGPGVLVCSIDNMPTQLPLESTDFFGELLYPYAMNILQSDAMLPLEQHNFLPAVHGAIIASNGRLTPNFEYIQELRTMSTRSWHKAGSPREDGCRRIVLLGAGYVSAPVVQYLHKEHNVHITVASALKDEADAIASIYQQSVEPVLLDVLERPDTLQDLVSSADVVVSLLPSPLHHLVAECCIEQGVHMVTASYCTKEMMELHQRAVEAGVTIVNEVGLDPGIDHLLAMECIDEVHQAGGKVESFVSYCGGIVLCSGSFFFLHSNFKAKSVMDVQKWSATDERLVKITSSRIKLPSATLEGFMLFSGLPAPEYSDNALRYKFSWNPKGVLLNTLSTAKYINNGQEIIIPGGGQLMKEAHKLKFLPGFNLEGFPNRDSTHYASLYKIANEAHTVLRGTLRFQGFCDTVQGMQSLGLFDTNPHPALHPKGPEITWFYGRPLGVPMLYLTLGRSSLVPQRQLVCNLLGQSDSTIFYENLKRQLLERVGGSGTFRVEALESLGLLEDIHVIKLNTPLDTLSHFLSKRLAMGEALQFSGKSLGLALVFSFNVYFSRQHVSEPHDRDLVILTHEIGILWPDGRRELRGIHLVSYGEPGCTAMSRAVGIPTAIAAKMVLDGESLSHLHRWTQQRGGRGLNTTWMNRGNIFLDGYLSRPPFDQCEYISSKALLIPVLFVDADSPDKWRCEIQKKGMVLPFTPDIYRPMLSRLKTEGLAATEKSRFI</sequence>
<dbReference type="Gene3D" id="3.30.360.10">
    <property type="entry name" value="Dihydrodipicolinate Reductase, domain 2"/>
    <property type="match status" value="1"/>
</dbReference>
<dbReference type="Gene3D" id="3.40.50.720">
    <property type="entry name" value="NAD(P)-binding Rossmann-like Domain"/>
    <property type="match status" value="2"/>
</dbReference>
<dbReference type="GO" id="GO:0005737">
    <property type="term" value="C:cytoplasm"/>
    <property type="evidence" value="ECO:0007669"/>
    <property type="project" value="TreeGrafter"/>
</dbReference>
<keyword evidence="2" id="KW-0560">Oxidoreductase</keyword>
<dbReference type="InterPro" id="IPR032095">
    <property type="entry name" value="Sacchrp_dh-like_C"/>
</dbReference>
<dbReference type="Pfam" id="PF03435">
    <property type="entry name" value="Sacchrp_dh_NADP"/>
    <property type="match status" value="1"/>
</dbReference>
<dbReference type="InterPro" id="IPR007698">
    <property type="entry name" value="AlaDH/PNT_NAD(H)-bd"/>
</dbReference>
<dbReference type="InterPro" id="IPR051168">
    <property type="entry name" value="AASS"/>
</dbReference>